<dbReference type="AlphaFoldDB" id="A0A7K3WR10"/>
<dbReference type="RefSeq" id="WP_163285363.1">
    <property type="nucleotide sequence ID" value="NZ_JAAGVY010000018.1"/>
</dbReference>
<evidence type="ECO:0000259" key="1">
    <source>
        <dbReference type="Pfam" id="PF03168"/>
    </source>
</evidence>
<organism evidence="2 3">
    <name type="scientific">Cryomorpha ignava</name>
    <dbReference type="NCBI Taxonomy" id="101383"/>
    <lineage>
        <taxon>Bacteria</taxon>
        <taxon>Pseudomonadati</taxon>
        <taxon>Bacteroidota</taxon>
        <taxon>Flavobacteriia</taxon>
        <taxon>Flavobacteriales</taxon>
        <taxon>Cryomorphaceae</taxon>
        <taxon>Cryomorpha</taxon>
    </lineage>
</organism>
<dbReference type="Gene3D" id="2.60.40.1820">
    <property type="match status" value="1"/>
</dbReference>
<reference evidence="2 3" key="1">
    <citation type="submission" date="2020-02" db="EMBL/GenBank/DDBJ databases">
        <title>Out from the shadows clarifying the taxonomy of the family Cryomorphaceae and related taxa by utilizing the GTDB taxonomic framework.</title>
        <authorList>
            <person name="Bowman J.P."/>
        </authorList>
    </citation>
    <scope>NUCLEOTIDE SEQUENCE [LARGE SCALE GENOMIC DNA]</scope>
    <source>
        <strain evidence="2 3">QSSC 1-22</strain>
    </source>
</reference>
<dbReference type="Proteomes" id="UP000486602">
    <property type="component" value="Unassembled WGS sequence"/>
</dbReference>
<dbReference type="EMBL" id="JAAGVY010000018">
    <property type="protein sequence ID" value="NEN23968.1"/>
    <property type="molecule type" value="Genomic_DNA"/>
</dbReference>
<accession>A0A7K3WR10</accession>
<keyword evidence="3" id="KW-1185">Reference proteome</keyword>
<feature type="domain" description="Late embryogenesis abundant protein LEA-2 subgroup" evidence="1">
    <location>
        <begin position="60"/>
        <end position="152"/>
    </location>
</feature>
<comment type="caution">
    <text evidence="2">The sequence shown here is derived from an EMBL/GenBank/DDBJ whole genome shotgun (WGS) entry which is preliminary data.</text>
</comment>
<sequence length="161" mass="18323">MKQFRYSTSTLLNFRSKFLFLVAVILLTACDYSDVELRDIREIKIEKLDKNGIEIRGSAKVYNPNNYKIKVQSTDADLFLDGRQAGEAKLLDKVVIPANFDDFIDFRIRTDFTAGSVQLIPIIIGASVKRSVNIEIKGTAKAKTFIIGKKFDFDYEHKATF</sequence>
<evidence type="ECO:0000313" key="3">
    <source>
        <dbReference type="Proteomes" id="UP000486602"/>
    </source>
</evidence>
<evidence type="ECO:0000313" key="2">
    <source>
        <dbReference type="EMBL" id="NEN23968.1"/>
    </source>
</evidence>
<dbReference type="PROSITE" id="PS51257">
    <property type="entry name" value="PROKAR_LIPOPROTEIN"/>
    <property type="match status" value="1"/>
</dbReference>
<name>A0A7K3WR10_9FLAO</name>
<gene>
    <name evidence="2" type="ORF">G3O08_10700</name>
</gene>
<protein>
    <recommendedName>
        <fullName evidence="1">Late embryogenesis abundant protein LEA-2 subgroup domain-containing protein</fullName>
    </recommendedName>
</protein>
<dbReference type="Pfam" id="PF03168">
    <property type="entry name" value="LEA_2"/>
    <property type="match status" value="1"/>
</dbReference>
<dbReference type="SUPFAM" id="SSF117070">
    <property type="entry name" value="LEA14-like"/>
    <property type="match status" value="1"/>
</dbReference>
<dbReference type="InterPro" id="IPR004864">
    <property type="entry name" value="LEA_2"/>
</dbReference>
<proteinExistence type="predicted"/>